<dbReference type="InterPro" id="IPR003423">
    <property type="entry name" value="OMP_efflux"/>
</dbReference>
<organism evidence="8 9">
    <name type="scientific">Nitrosomonas marina</name>
    <dbReference type="NCBI Taxonomy" id="917"/>
    <lineage>
        <taxon>Bacteria</taxon>
        <taxon>Pseudomonadati</taxon>
        <taxon>Pseudomonadota</taxon>
        <taxon>Betaproteobacteria</taxon>
        <taxon>Nitrosomonadales</taxon>
        <taxon>Nitrosomonadaceae</taxon>
        <taxon>Nitrosomonas</taxon>
    </lineage>
</organism>
<name>A0A1H8DBL1_9PROT</name>
<evidence type="ECO:0000256" key="2">
    <source>
        <dbReference type="ARBA" id="ARBA00007613"/>
    </source>
</evidence>
<keyword evidence="7" id="KW-0998">Cell outer membrane</keyword>
<dbReference type="Pfam" id="PF02321">
    <property type="entry name" value="OEP"/>
    <property type="match status" value="2"/>
</dbReference>
<dbReference type="InterPro" id="IPR051906">
    <property type="entry name" value="TolC-like"/>
</dbReference>
<evidence type="ECO:0000256" key="1">
    <source>
        <dbReference type="ARBA" id="ARBA00004442"/>
    </source>
</evidence>
<dbReference type="GO" id="GO:0008233">
    <property type="term" value="F:peptidase activity"/>
    <property type="evidence" value="ECO:0007669"/>
    <property type="project" value="UniProtKB-KW"/>
</dbReference>
<dbReference type="PANTHER" id="PTHR30026">
    <property type="entry name" value="OUTER MEMBRANE PROTEIN TOLC"/>
    <property type="match status" value="1"/>
</dbReference>
<dbReference type="NCBIfam" id="TIGR01844">
    <property type="entry name" value="type_I_sec_TolC"/>
    <property type="match status" value="1"/>
</dbReference>
<dbReference type="Proteomes" id="UP000199459">
    <property type="component" value="Unassembled WGS sequence"/>
</dbReference>
<protein>
    <submittedName>
        <fullName evidence="8">Outer membrane protein, protease secretion system</fullName>
    </submittedName>
</protein>
<reference evidence="8 9" key="1">
    <citation type="submission" date="2016-10" db="EMBL/GenBank/DDBJ databases">
        <authorList>
            <person name="de Groot N.N."/>
        </authorList>
    </citation>
    <scope>NUCLEOTIDE SEQUENCE [LARGE SCALE GENOMIC DNA]</scope>
    <source>
        <strain evidence="8 9">Nm22</strain>
    </source>
</reference>
<dbReference type="STRING" id="917.SAMN05216326_11637"/>
<keyword evidence="8" id="KW-0645">Protease</keyword>
<dbReference type="GO" id="GO:1990281">
    <property type="term" value="C:efflux pump complex"/>
    <property type="evidence" value="ECO:0007669"/>
    <property type="project" value="TreeGrafter"/>
</dbReference>
<gene>
    <name evidence="8" type="ORF">SAMN05216325_106121</name>
</gene>
<keyword evidence="4" id="KW-1134">Transmembrane beta strand</keyword>
<evidence type="ECO:0000313" key="9">
    <source>
        <dbReference type="Proteomes" id="UP000199459"/>
    </source>
</evidence>
<keyword evidence="5" id="KW-0812">Transmembrane</keyword>
<evidence type="ECO:0000256" key="5">
    <source>
        <dbReference type="ARBA" id="ARBA00022692"/>
    </source>
</evidence>
<evidence type="ECO:0000256" key="3">
    <source>
        <dbReference type="ARBA" id="ARBA00022448"/>
    </source>
</evidence>
<dbReference type="SUPFAM" id="SSF56954">
    <property type="entry name" value="Outer membrane efflux proteins (OEP)"/>
    <property type="match status" value="1"/>
</dbReference>
<comment type="subcellular location">
    <subcellularLocation>
        <location evidence="1">Cell outer membrane</location>
    </subcellularLocation>
</comment>
<dbReference type="GO" id="GO:0015288">
    <property type="term" value="F:porin activity"/>
    <property type="evidence" value="ECO:0007669"/>
    <property type="project" value="TreeGrafter"/>
</dbReference>
<dbReference type="PANTHER" id="PTHR30026:SF20">
    <property type="entry name" value="OUTER MEMBRANE PROTEIN TOLC"/>
    <property type="match status" value="1"/>
</dbReference>
<proteinExistence type="inferred from homology"/>
<comment type="similarity">
    <text evidence="2">Belongs to the outer membrane factor (OMF) (TC 1.B.17) family.</text>
</comment>
<evidence type="ECO:0000256" key="7">
    <source>
        <dbReference type="ARBA" id="ARBA00023237"/>
    </source>
</evidence>
<keyword evidence="6" id="KW-0472">Membrane</keyword>
<evidence type="ECO:0000313" key="8">
    <source>
        <dbReference type="EMBL" id="SEN03948.1"/>
    </source>
</evidence>
<dbReference type="Gene3D" id="1.20.1600.10">
    <property type="entry name" value="Outer membrane efflux proteins (OEP)"/>
    <property type="match status" value="1"/>
</dbReference>
<dbReference type="AlphaFoldDB" id="A0A1H8DBL1"/>
<keyword evidence="3" id="KW-0813">Transport</keyword>
<dbReference type="GO" id="GO:0015562">
    <property type="term" value="F:efflux transmembrane transporter activity"/>
    <property type="evidence" value="ECO:0007669"/>
    <property type="project" value="InterPro"/>
</dbReference>
<dbReference type="InterPro" id="IPR010130">
    <property type="entry name" value="T1SS_OMP_TolC"/>
</dbReference>
<evidence type="ECO:0000256" key="4">
    <source>
        <dbReference type="ARBA" id="ARBA00022452"/>
    </source>
</evidence>
<dbReference type="GO" id="GO:0006508">
    <property type="term" value="P:proteolysis"/>
    <property type="evidence" value="ECO:0007669"/>
    <property type="project" value="UniProtKB-KW"/>
</dbReference>
<evidence type="ECO:0000256" key="6">
    <source>
        <dbReference type="ARBA" id="ARBA00023136"/>
    </source>
</evidence>
<dbReference type="GO" id="GO:0009279">
    <property type="term" value="C:cell outer membrane"/>
    <property type="evidence" value="ECO:0007669"/>
    <property type="project" value="UniProtKB-SubCell"/>
</dbReference>
<dbReference type="EMBL" id="FOCP01000006">
    <property type="protein sequence ID" value="SEN03948.1"/>
    <property type="molecule type" value="Genomic_DNA"/>
</dbReference>
<sequence length="449" mass="49765">MTPIRIYFKIVSSFFILSVMVSSVQALSLLDAYEAALENDPLFRAAVYENEAGQQAEKIGRAGLLPNLSITHTDSENTGTRQFSGQPQSPLNFHSQVSALSLRQPILNMEAVASYRQGKAQANTSRARFNGQSQELVIRLSEAYFSALLAQHQVRLAQAQLDSLAELKRVNEHMLLKGEGTTTDVLETQSRHALAEARLIEAQDEMDVAQLTLESIIGHEITQLHHLSNVFQAEMVHLPNFDDWRSLALDRNAELVTQRHALQSSKEEIRKSYAGHTPRVDLVASLSRNKSASFVTSNQNVELASIGVEVNLPLYAGGRVMATTDQAKANFARAEAELDAAVDSVLVELRKQYQLVLSSVKRIKSLELAVKSAKLLVHATEKSIQGGIRINLDLLDAQQQLFNSQIDLAEAKYNFLLAYLRLNFTAGTLVLEDLKRIAAYFTPENPLSE</sequence>
<keyword evidence="8" id="KW-0378">Hydrolase</keyword>
<accession>A0A1H8DBL1</accession>